<feature type="domain" description="Response regulatory" evidence="10">
    <location>
        <begin position="18"/>
        <end position="135"/>
    </location>
</feature>
<evidence type="ECO:0000256" key="6">
    <source>
        <dbReference type="ARBA" id="ARBA00023125"/>
    </source>
</evidence>
<dbReference type="GO" id="GO:0043565">
    <property type="term" value="F:sequence-specific DNA binding"/>
    <property type="evidence" value="ECO:0007669"/>
    <property type="project" value="InterPro"/>
</dbReference>
<dbReference type="SUPFAM" id="SSF52172">
    <property type="entry name" value="CheY-like"/>
    <property type="match status" value="1"/>
</dbReference>
<gene>
    <name evidence="11" type="ORF">EJP82_00790</name>
</gene>
<accession>A0A433YF58</accession>
<proteinExistence type="predicted"/>
<dbReference type="InterPro" id="IPR020449">
    <property type="entry name" value="Tscrpt_reg_AraC-type_HTH"/>
</dbReference>
<dbReference type="SMART" id="SM00448">
    <property type="entry name" value="REC"/>
    <property type="match status" value="1"/>
</dbReference>
<dbReference type="InterPro" id="IPR018062">
    <property type="entry name" value="HTH_AraC-typ_CS"/>
</dbReference>
<dbReference type="Gene3D" id="3.40.50.2300">
    <property type="match status" value="1"/>
</dbReference>
<dbReference type="SMART" id="SM00342">
    <property type="entry name" value="HTH_ARAC"/>
    <property type="match status" value="1"/>
</dbReference>
<dbReference type="Pfam" id="PF00072">
    <property type="entry name" value="Response_reg"/>
    <property type="match status" value="1"/>
</dbReference>
<dbReference type="Gene3D" id="3.30.70.270">
    <property type="match status" value="1"/>
</dbReference>
<dbReference type="Gene3D" id="1.10.10.60">
    <property type="entry name" value="Homeodomain-like"/>
    <property type="match status" value="2"/>
</dbReference>
<protein>
    <submittedName>
        <fullName evidence="11">Response regulator</fullName>
    </submittedName>
</protein>
<evidence type="ECO:0000256" key="7">
    <source>
        <dbReference type="ARBA" id="ARBA00023163"/>
    </source>
</evidence>
<keyword evidence="12" id="KW-1185">Reference proteome</keyword>
<dbReference type="Pfam" id="PF12833">
    <property type="entry name" value="HTH_18"/>
    <property type="match status" value="1"/>
</dbReference>
<dbReference type="InterPro" id="IPR009057">
    <property type="entry name" value="Homeodomain-like_sf"/>
</dbReference>
<comment type="caution">
    <text evidence="11">The sequence shown here is derived from an EMBL/GenBank/DDBJ whole genome shotgun (WGS) entry which is preliminary data.</text>
</comment>
<dbReference type="GO" id="GO:0000160">
    <property type="term" value="P:phosphorelay signal transduction system"/>
    <property type="evidence" value="ECO:0007669"/>
    <property type="project" value="UniProtKB-KW"/>
</dbReference>
<evidence type="ECO:0000313" key="11">
    <source>
        <dbReference type="EMBL" id="RUT48518.1"/>
    </source>
</evidence>
<dbReference type="PROSITE" id="PS50110">
    <property type="entry name" value="RESPONSE_REGULATORY"/>
    <property type="match status" value="1"/>
</dbReference>
<evidence type="ECO:0000256" key="3">
    <source>
        <dbReference type="ARBA" id="ARBA00022553"/>
    </source>
</evidence>
<dbReference type="OrthoDB" id="2666291at2"/>
<sequence length="539" mass="62812">MNVGAIKKINIRRISMYNVMLADDEILDLRGLERFIPWEELQMNVAAVVNNGLAALEYMKTNIIHILITDIRMPIMSGLEMSREALLLNPQLKIIFISGYEDFQYAQQAMQLNAQSYVLKPIDDEEIIQALYKVKAQLDQETQRSMLENAYHKTLPAIKNDLLLQLYEGQLDWNTNAIMLTEQYGIKLSKCELAVAYIAIDDLAWKLNTYKEHEAKDIVNRVYQVIDQHCRQHDIYTLCKLSAHQFAMIVESNHQHTQLLNDLIRDIATTLPITITIGLGNAFSSFEQVQASYQQALQALDLKMLIGKSIVIRYGDMEIKHVKEVQHWEMALDALFVEMSNYHLVQIHDELEHLFTLIRSMKSKVTVYNFSIQIISKLDAYLANVNEDLFQMPGMQLEDLHIIFKFETIDDIKTWLCKKVFEISELLHLKKQKKNNRLIESIVIYVEEHLHENIVLRDVSNYFSFSPNHFGVLFKQGTGINFSDYVVERRMEKARCLLQDHQYKIYEIGARVGYKNQTNFSRQFKDHFGVTPGDYRKQS</sequence>
<dbReference type="PROSITE" id="PS00041">
    <property type="entry name" value="HTH_ARAC_FAMILY_1"/>
    <property type="match status" value="1"/>
</dbReference>
<keyword evidence="5" id="KW-0805">Transcription regulation</keyword>
<dbReference type="EMBL" id="RZNY01000001">
    <property type="protein sequence ID" value="RUT48518.1"/>
    <property type="molecule type" value="Genomic_DNA"/>
</dbReference>
<dbReference type="GO" id="GO:0003700">
    <property type="term" value="F:DNA-binding transcription factor activity"/>
    <property type="evidence" value="ECO:0007669"/>
    <property type="project" value="InterPro"/>
</dbReference>
<evidence type="ECO:0000256" key="1">
    <source>
        <dbReference type="ARBA" id="ARBA00004496"/>
    </source>
</evidence>
<dbReference type="AlphaFoldDB" id="A0A433YF58"/>
<dbReference type="InterPro" id="IPR041522">
    <property type="entry name" value="CdaR_GGDEF"/>
</dbReference>
<keyword evidence="3 8" id="KW-0597">Phosphoprotein</keyword>
<reference evidence="11 12" key="1">
    <citation type="submission" date="2018-12" db="EMBL/GenBank/DDBJ databases">
        <authorList>
            <person name="Sun L."/>
            <person name="Chen Z."/>
        </authorList>
    </citation>
    <scope>NUCLEOTIDE SEQUENCE [LARGE SCALE GENOMIC DNA]</scope>
    <source>
        <strain evidence="11 12">DSM 15890</strain>
    </source>
</reference>
<evidence type="ECO:0000256" key="8">
    <source>
        <dbReference type="PROSITE-ProRule" id="PRU00169"/>
    </source>
</evidence>
<dbReference type="Proteomes" id="UP000279446">
    <property type="component" value="Unassembled WGS sequence"/>
</dbReference>
<feature type="domain" description="HTH araC/xylS-type" evidence="9">
    <location>
        <begin position="440"/>
        <end position="538"/>
    </location>
</feature>
<dbReference type="InterPro" id="IPR043128">
    <property type="entry name" value="Rev_trsase/Diguanyl_cyclase"/>
</dbReference>
<dbReference type="PRINTS" id="PR00032">
    <property type="entry name" value="HTHARAC"/>
</dbReference>
<evidence type="ECO:0000259" key="9">
    <source>
        <dbReference type="PROSITE" id="PS01124"/>
    </source>
</evidence>
<evidence type="ECO:0000256" key="4">
    <source>
        <dbReference type="ARBA" id="ARBA00023012"/>
    </source>
</evidence>
<keyword evidence="2" id="KW-0963">Cytoplasm</keyword>
<dbReference type="InterPro" id="IPR011006">
    <property type="entry name" value="CheY-like_superfamily"/>
</dbReference>
<dbReference type="PANTHER" id="PTHR42713">
    <property type="entry name" value="HISTIDINE KINASE-RELATED"/>
    <property type="match status" value="1"/>
</dbReference>
<dbReference type="Pfam" id="PF17853">
    <property type="entry name" value="GGDEF_2"/>
    <property type="match status" value="1"/>
</dbReference>
<keyword evidence="4" id="KW-0902">Two-component regulatory system</keyword>
<evidence type="ECO:0000256" key="2">
    <source>
        <dbReference type="ARBA" id="ARBA00022490"/>
    </source>
</evidence>
<comment type="subcellular location">
    <subcellularLocation>
        <location evidence="1">Cytoplasm</location>
    </subcellularLocation>
</comment>
<dbReference type="InterPro" id="IPR018060">
    <property type="entry name" value="HTH_AraC"/>
</dbReference>
<evidence type="ECO:0000259" key="10">
    <source>
        <dbReference type="PROSITE" id="PS50110"/>
    </source>
</evidence>
<evidence type="ECO:0000313" key="12">
    <source>
        <dbReference type="Proteomes" id="UP000279446"/>
    </source>
</evidence>
<organism evidence="11 12">
    <name type="scientific">Paenibacillus anaericanus</name>
    <dbReference type="NCBI Taxonomy" id="170367"/>
    <lineage>
        <taxon>Bacteria</taxon>
        <taxon>Bacillati</taxon>
        <taxon>Bacillota</taxon>
        <taxon>Bacilli</taxon>
        <taxon>Bacillales</taxon>
        <taxon>Paenibacillaceae</taxon>
        <taxon>Paenibacillus</taxon>
    </lineage>
</organism>
<dbReference type="CDD" id="cd17536">
    <property type="entry name" value="REC_YesN-like"/>
    <property type="match status" value="1"/>
</dbReference>
<dbReference type="SUPFAM" id="SSF46689">
    <property type="entry name" value="Homeodomain-like"/>
    <property type="match status" value="2"/>
</dbReference>
<dbReference type="InterPro" id="IPR001789">
    <property type="entry name" value="Sig_transdc_resp-reg_receiver"/>
</dbReference>
<keyword evidence="6" id="KW-0238">DNA-binding</keyword>
<dbReference type="PROSITE" id="PS01124">
    <property type="entry name" value="HTH_ARAC_FAMILY_2"/>
    <property type="match status" value="1"/>
</dbReference>
<dbReference type="PANTHER" id="PTHR42713:SF3">
    <property type="entry name" value="TRANSCRIPTIONAL REGULATORY PROTEIN HPTR"/>
    <property type="match status" value="1"/>
</dbReference>
<dbReference type="GO" id="GO:0005737">
    <property type="term" value="C:cytoplasm"/>
    <property type="evidence" value="ECO:0007669"/>
    <property type="project" value="UniProtKB-SubCell"/>
</dbReference>
<keyword evidence="7" id="KW-0804">Transcription</keyword>
<evidence type="ECO:0000256" key="5">
    <source>
        <dbReference type="ARBA" id="ARBA00023015"/>
    </source>
</evidence>
<name>A0A433YF58_9BACL</name>
<dbReference type="InterPro" id="IPR051552">
    <property type="entry name" value="HptR"/>
</dbReference>
<feature type="modified residue" description="4-aspartylphosphate" evidence="8">
    <location>
        <position position="70"/>
    </location>
</feature>